<evidence type="ECO:0000256" key="4">
    <source>
        <dbReference type="ARBA" id="ARBA00022517"/>
    </source>
</evidence>
<feature type="domain" description="Helicase C-terminal" evidence="15">
    <location>
        <begin position="470"/>
        <end position="627"/>
    </location>
</feature>
<dbReference type="CDD" id="cd18787">
    <property type="entry name" value="SF2_C_DEAD"/>
    <property type="match status" value="1"/>
</dbReference>
<evidence type="ECO:0000256" key="2">
    <source>
        <dbReference type="ARBA" id="ARBA00009334"/>
    </source>
</evidence>
<evidence type="ECO:0000256" key="6">
    <source>
        <dbReference type="ARBA" id="ARBA00022741"/>
    </source>
</evidence>
<comment type="similarity">
    <text evidence="2">Belongs to the DEAD box helicase family. DDX5/DBP2 subfamily.</text>
</comment>
<keyword evidence="17" id="KW-1185">Reference proteome</keyword>
<keyword evidence="6 12" id="KW-0547">Nucleotide-binding</keyword>
<dbReference type="Pfam" id="PF00270">
    <property type="entry name" value="DEAD"/>
    <property type="match status" value="1"/>
</dbReference>
<feature type="region of interest" description="Disordered" evidence="13">
    <location>
        <begin position="73"/>
        <end position="171"/>
    </location>
</feature>
<reference evidence="16 17" key="1">
    <citation type="journal article" date="2015" name="Genome Biol. Evol.">
        <title>Comparative Genomics of a Bacterivorous Green Alga Reveals Evolutionary Causalities and Consequences of Phago-Mixotrophic Mode of Nutrition.</title>
        <authorList>
            <person name="Burns J.A."/>
            <person name="Paasch A."/>
            <person name="Narechania A."/>
            <person name="Kim E."/>
        </authorList>
    </citation>
    <scope>NUCLEOTIDE SEQUENCE [LARGE SCALE GENOMIC DNA]</scope>
    <source>
        <strain evidence="16 17">PLY_AMNH</strain>
    </source>
</reference>
<keyword evidence="4" id="KW-0690">Ribosome biogenesis</keyword>
<dbReference type="InterPro" id="IPR000629">
    <property type="entry name" value="RNA-helicase_DEAD-box_CS"/>
</dbReference>
<comment type="caution">
    <text evidence="16">The sequence shown here is derived from an EMBL/GenBank/DDBJ whole genome shotgun (WGS) entry which is preliminary data.</text>
</comment>
<feature type="compositionally biased region" description="Basic and acidic residues" evidence="13">
    <location>
        <begin position="1"/>
        <end position="13"/>
    </location>
</feature>
<evidence type="ECO:0000313" key="17">
    <source>
        <dbReference type="Proteomes" id="UP001190700"/>
    </source>
</evidence>
<keyword evidence="7 12" id="KW-0378">Hydrolase</keyword>
<evidence type="ECO:0000256" key="9">
    <source>
        <dbReference type="ARBA" id="ARBA00022840"/>
    </source>
</evidence>
<dbReference type="InterPro" id="IPR014001">
    <property type="entry name" value="Helicase_ATP-bd"/>
</dbReference>
<gene>
    <name evidence="16" type="ORF">CYMTET_10393</name>
</gene>
<dbReference type="Pfam" id="PF00271">
    <property type="entry name" value="Helicase_C"/>
    <property type="match status" value="1"/>
</dbReference>
<dbReference type="GO" id="GO:0003724">
    <property type="term" value="F:RNA helicase activity"/>
    <property type="evidence" value="ECO:0007669"/>
    <property type="project" value="UniProtKB-EC"/>
</dbReference>
<dbReference type="PROSITE" id="PS00039">
    <property type="entry name" value="DEAD_ATP_HELICASE"/>
    <property type="match status" value="1"/>
</dbReference>
<feature type="compositionally biased region" description="Acidic residues" evidence="13">
    <location>
        <begin position="91"/>
        <end position="132"/>
    </location>
</feature>
<evidence type="ECO:0000256" key="7">
    <source>
        <dbReference type="ARBA" id="ARBA00022801"/>
    </source>
</evidence>
<dbReference type="PROSITE" id="PS51194">
    <property type="entry name" value="HELICASE_CTER"/>
    <property type="match status" value="1"/>
</dbReference>
<evidence type="ECO:0000256" key="3">
    <source>
        <dbReference type="ARBA" id="ARBA00012552"/>
    </source>
</evidence>
<dbReference type="InterPro" id="IPR027417">
    <property type="entry name" value="P-loop_NTPase"/>
</dbReference>
<dbReference type="InterPro" id="IPR044742">
    <property type="entry name" value="DEAD/DEAH_RhlB"/>
</dbReference>
<dbReference type="PANTHER" id="PTHR47958">
    <property type="entry name" value="ATP-DEPENDENT RNA HELICASE DBP3"/>
    <property type="match status" value="1"/>
</dbReference>
<organism evidence="16 17">
    <name type="scientific">Cymbomonas tetramitiformis</name>
    <dbReference type="NCBI Taxonomy" id="36881"/>
    <lineage>
        <taxon>Eukaryota</taxon>
        <taxon>Viridiplantae</taxon>
        <taxon>Chlorophyta</taxon>
        <taxon>Pyramimonadophyceae</taxon>
        <taxon>Pyramimonadales</taxon>
        <taxon>Pyramimonadaceae</taxon>
        <taxon>Cymbomonas</taxon>
    </lineage>
</organism>
<dbReference type="InterPro" id="IPR001650">
    <property type="entry name" value="Helicase_C-like"/>
</dbReference>
<keyword evidence="9 12" id="KW-0067">ATP-binding</keyword>
<dbReference type="SMART" id="SM00490">
    <property type="entry name" value="HELICc"/>
    <property type="match status" value="1"/>
</dbReference>
<feature type="region of interest" description="Disordered" evidence="13">
    <location>
        <begin position="1"/>
        <end position="21"/>
    </location>
</feature>
<evidence type="ECO:0000256" key="8">
    <source>
        <dbReference type="ARBA" id="ARBA00022806"/>
    </source>
</evidence>
<feature type="compositionally biased region" description="Acidic residues" evidence="13">
    <location>
        <begin position="146"/>
        <end position="158"/>
    </location>
</feature>
<evidence type="ECO:0000259" key="14">
    <source>
        <dbReference type="PROSITE" id="PS51192"/>
    </source>
</evidence>
<evidence type="ECO:0000256" key="1">
    <source>
        <dbReference type="ARBA" id="ARBA00004604"/>
    </source>
</evidence>
<keyword evidence="8 12" id="KW-0347">Helicase</keyword>
<dbReference type="SUPFAM" id="SSF52540">
    <property type="entry name" value="P-loop containing nucleoside triphosphate hydrolases"/>
    <property type="match status" value="2"/>
</dbReference>
<evidence type="ECO:0000313" key="16">
    <source>
        <dbReference type="EMBL" id="KAK3281839.1"/>
    </source>
</evidence>
<dbReference type="GO" id="GO:0003676">
    <property type="term" value="F:nucleic acid binding"/>
    <property type="evidence" value="ECO:0007669"/>
    <property type="project" value="InterPro"/>
</dbReference>
<dbReference type="EMBL" id="LGRX02003687">
    <property type="protein sequence ID" value="KAK3281839.1"/>
    <property type="molecule type" value="Genomic_DNA"/>
</dbReference>
<keyword evidence="5" id="KW-0698">rRNA processing</keyword>
<dbReference type="GO" id="GO:0005524">
    <property type="term" value="F:ATP binding"/>
    <property type="evidence" value="ECO:0007669"/>
    <property type="project" value="UniProtKB-KW"/>
</dbReference>
<evidence type="ECO:0000259" key="15">
    <source>
        <dbReference type="PROSITE" id="PS51194"/>
    </source>
</evidence>
<comment type="subcellular location">
    <subcellularLocation>
        <location evidence="1">Nucleus</location>
        <location evidence="1">Nucleolus</location>
    </subcellularLocation>
</comment>
<accession>A0AAE0LEH8</accession>
<proteinExistence type="inferred from homology"/>
<dbReference type="FunFam" id="3.40.50.300:FF:000008">
    <property type="entry name" value="ATP-dependent RNA helicase RhlB"/>
    <property type="match status" value="1"/>
</dbReference>
<dbReference type="AlphaFoldDB" id="A0AAE0LEH8"/>
<name>A0AAE0LEH8_9CHLO</name>
<feature type="domain" description="Helicase ATP-binding" evidence="14">
    <location>
        <begin position="225"/>
        <end position="425"/>
    </location>
</feature>
<evidence type="ECO:0000256" key="10">
    <source>
        <dbReference type="ARBA" id="ARBA00023242"/>
    </source>
</evidence>
<dbReference type="PROSITE" id="PS51192">
    <property type="entry name" value="HELICASE_ATP_BIND_1"/>
    <property type="match status" value="1"/>
</dbReference>
<evidence type="ECO:0000256" key="12">
    <source>
        <dbReference type="RuleBase" id="RU000492"/>
    </source>
</evidence>
<comment type="function">
    <text evidence="11">ATP-dependent RNA helicase required for 60S ribosomal subunit synthesis. Involved in efficient pre-rRNA processing, predominantly at site A3, which is necessary for the normal formation of 25S and 5.8S rRNAs.</text>
</comment>
<dbReference type="Proteomes" id="UP001190700">
    <property type="component" value="Unassembled WGS sequence"/>
</dbReference>
<sequence length="661" mass="72330">MKRPSEPSAEKTAARKKRKVKSRKTFAELLAEANADIAETEEIARSIPKSTASKVKDGGQAQLSGWLEHALSSDGLGALGGESERNTSNNMEEDNVDDIEDDDIEEGYTLDPDFLDDDDDDDNDDDDDDDDADERRRRRRRRREAEAEDREEDEEEAAEQGRAGTGDAHDAPIEETASASGLSENTTALSWKNFSDVAESVPSELLDVMKAQGHTIPTPIQAQAWPIAMTGNDLVAVAVTGSGKTFGYLVPLFARVSALDPEEVEAVTWAMAVPRALVLAPTRELVQQIAAQATKMAPLLGLKVAAVYGGQSKGIQGNVLRTELPEVVVGTPGRLQEFLAVGPPPASWRPCISGAGAQIVVMDEADRMLEMGFEEQIRAVLRHCPWGRMKKKEQKVRRQTLMFTATWPEAVQAAAMKLVHSRSCTLVRIATDNTSTSKRQAIAAKGSKSATLAVNKDVSQQVDVLQDADKMAKLLKVVNAELTRTEQAGEAGARILVFVATKKRCDRVDAALQKRGFRTAGAIHGDKEQDEREKTLEDFRTGKAEVMVATDVAARGLDVPGVNLVVCFDFPMDIEAYVHRIGRTGRAGSRGRAHSFFTAEDGRHSKDLIKLLKEARVAIPQGLKEIAVKWSEKEKAHEYFKFSGKSKTKNSKFKANKGKRK</sequence>
<dbReference type="Gene3D" id="3.40.50.300">
    <property type="entry name" value="P-loop containing nucleotide triphosphate hydrolases"/>
    <property type="match status" value="2"/>
</dbReference>
<protein>
    <recommendedName>
        <fullName evidence="3">RNA helicase</fullName>
        <ecNumber evidence="3">3.6.4.13</ecNumber>
    </recommendedName>
</protein>
<dbReference type="CDD" id="cd00268">
    <property type="entry name" value="DEADc"/>
    <property type="match status" value="1"/>
</dbReference>
<dbReference type="InterPro" id="IPR011545">
    <property type="entry name" value="DEAD/DEAH_box_helicase_dom"/>
</dbReference>
<keyword evidence="10" id="KW-0539">Nucleus</keyword>
<evidence type="ECO:0000256" key="5">
    <source>
        <dbReference type="ARBA" id="ARBA00022552"/>
    </source>
</evidence>
<dbReference type="GO" id="GO:0016787">
    <property type="term" value="F:hydrolase activity"/>
    <property type="evidence" value="ECO:0007669"/>
    <property type="project" value="UniProtKB-KW"/>
</dbReference>
<dbReference type="SMART" id="SM00487">
    <property type="entry name" value="DEXDc"/>
    <property type="match status" value="1"/>
</dbReference>
<dbReference type="EC" id="3.6.4.13" evidence="3"/>
<evidence type="ECO:0000256" key="11">
    <source>
        <dbReference type="ARBA" id="ARBA00037449"/>
    </source>
</evidence>
<evidence type="ECO:0000256" key="13">
    <source>
        <dbReference type="SAM" id="MobiDB-lite"/>
    </source>
</evidence>